<protein>
    <submittedName>
        <fullName evidence="1">Uncharacterized protein</fullName>
    </submittedName>
</protein>
<name>A0ACD1GX50_9EURO</name>
<sequence>MVLFSLFQQRLLFLLLTFISLSSLVHAWAQLSPWSNHNRLWPNGKISICFQSAATERKFKPLLNAAMGLWYAAGLPESFKLHPTSEVICKNGIYDVLTVHDTPSMFVTNVGMPPEVPNPGEKLEPYAMYLSTPSGWGEALIIGSIAHELGHAFGLIHEHQDPALWRVTDQGPWIFEFHCRNLADFEEKTKGKTEAEIWGPEGLCVNSKTAARAGFSALNFLPYPRDIIGPRELWPHIDDVDWDSIMLYSSTTGGTLNKGPVLTTYDGKVWKANTVPSAGDVAGLVEMYNSPFANNWEPFWLDPRSPHFELFQQYSSCGVKD</sequence>
<dbReference type="EMBL" id="KZ824988">
    <property type="protein sequence ID" value="RAH65920.1"/>
    <property type="molecule type" value="Genomic_DNA"/>
</dbReference>
<evidence type="ECO:0000313" key="2">
    <source>
        <dbReference type="Proteomes" id="UP000249661"/>
    </source>
</evidence>
<gene>
    <name evidence="1" type="ORF">BO66DRAFT_332797</name>
</gene>
<accession>A0ACD1GX50</accession>
<dbReference type="Proteomes" id="UP000249661">
    <property type="component" value="Unassembled WGS sequence"/>
</dbReference>
<keyword evidence="2" id="KW-1185">Reference proteome</keyword>
<proteinExistence type="predicted"/>
<reference evidence="1" key="1">
    <citation type="submission" date="2018-02" db="EMBL/GenBank/DDBJ databases">
        <title>The genomes of Aspergillus section Nigri reveals drivers in fungal speciation.</title>
        <authorList>
            <consortium name="DOE Joint Genome Institute"/>
            <person name="Vesth T.C."/>
            <person name="Nybo J."/>
            <person name="Theobald S."/>
            <person name="Brandl J."/>
            <person name="Frisvad J.C."/>
            <person name="Nielsen K.F."/>
            <person name="Lyhne E.K."/>
            <person name="Kogle M.E."/>
            <person name="Kuo A."/>
            <person name="Riley R."/>
            <person name="Clum A."/>
            <person name="Nolan M."/>
            <person name="Lipzen A."/>
            <person name="Salamov A."/>
            <person name="Henrissat B."/>
            <person name="Wiebenga A."/>
            <person name="De vries R.P."/>
            <person name="Grigoriev I.V."/>
            <person name="Mortensen U.H."/>
            <person name="Andersen M.R."/>
            <person name="Baker S.E."/>
        </authorList>
    </citation>
    <scope>NUCLEOTIDE SEQUENCE</scope>
    <source>
        <strain evidence="1">CBS 121060</strain>
    </source>
</reference>
<evidence type="ECO:0000313" key="1">
    <source>
        <dbReference type="EMBL" id="RAH65920.1"/>
    </source>
</evidence>
<organism evidence="1 2">
    <name type="scientific">Aspergillus aculeatinus CBS 121060</name>
    <dbReference type="NCBI Taxonomy" id="1448322"/>
    <lineage>
        <taxon>Eukaryota</taxon>
        <taxon>Fungi</taxon>
        <taxon>Dikarya</taxon>
        <taxon>Ascomycota</taxon>
        <taxon>Pezizomycotina</taxon>
        <taxon>Eurotiomycetes</taxon>
        <taxon>Eurotiomycetidae</taxon>
        <taxon>Eurotiales</taxon>
        <taxon>Aspergillaceae</taxon>
        <taxon>Aspergillus</taxon>
        <taxon>Aspergillus subgen. Circumdati</taxon>
    </lineage>
</organism>